<evidence type="ECO:0000313" key="16">
    <source>
        <dbReference type="EMBL" id="POR56228.1"/>
    </source>
</evidence>
<dbReference type="InterPro" id="IPR000445">
    <property type="entry name" value="HhH_motif"/>
</dbReference>
<dbReference type="Pfam" id="PF00633">
    <property type="entry name" value="HHH"/>
    <property type="match status" value="1"/>
</dbReference>
<dbReference type="RefSeq" id="WP_103702393.1">
    <property type="nucleotide sequence ID" value="NZ_PQGA01000001.1"/>
</dbReference>
<dbReference type="FunFam" id="1.10.340.30:FF:000002">
    <property type="entry name" value="Adenine DNA glycosylase"/>
    <property type="match status" value="1"/>
</dbReference>
<dbReference type="CDD" id="cd03431">
    <property type="entry name" value="NUDIX_DNA_Glycosylase_C-MutY"/>
    <property type="match status" value="1"/>
</dbReference>
<keyword evidence="8 14" id="KW-0227">DNA damage</keyword>
<keyword evidence="6" id="KW-0004">4Fe-4S</keyword>
<dbReference type="InterPro" id="IPR044298">
    <property type="entry name" value="MIG/MutY"/>
</dbReference>
<dbReference type="NCBIfam" id="TIGR01084">
    <property type="entry name" value="mutY"/>
    <property type="match status" value="1"/>
</dbReference>
<evidence type="ECO:0000256" key="10">
    <source>
        <dbReference type="ARBA" id="ARBA00023004"/>
    </source>
</evidence>
<dbReference type="GO" id="GO:0006284">
    <property type="term" value="P:base-excision repair"/>
    <property type="evidence" value="ECO:0007669"/>
    <property type="project" value="UniProtKB-UniRule"/>
</dbReference>
<reference evidence="16 17" key="1">
    <citation type="submission" date="2018-01" db="EMBL/GenBank/DDBJ databases">
        <title>Genomic Encyclopedia of Type Strains, Phase III (KMG-III): the genomes of soil and plant-associated and newly described type strains.</title>
        <authorList>
            <person name="Whitman W."/>
        </authorList>
    </citation>
    <scope>NUCLEOTIDE SEQUENCE [LARGE SCALE GENOMIC DNA]</scope>
    <source>
        <strain evidence="16 17">JCM 18070</strain>
    </source>
</reference>
<comment type="cofactor">
    <cofactor evidence="14">
        <name>[4Fe-4S] cluster</name>
        <dbReference type="ChEBI" id="CHEBI:49883"/>
    </cofactor>
    <text evidence="14">Binds 1 [4Fe-4S] cluster.</text>
</comment>
<evidence type="ECO:0000256" key="6">
    <source>
        <dbReference type="ARBA" id="ARBA00022485"/>
    </source>
</evidence>
<comment type="caution">
    <text evidence="16">The sequence shown here is derived from an EMBL/GenBank/DDBJ whole genome shotgun (WGS) entry which is preliminary data.</text>
</comment>
<dbReference type="OrthoDB" id="9802365at2"/>
<dbReference type="Proteomes" id="UP000237381">
    <property type="component" value="Unassembled WGS sequence"/>
</dbReference>
<dbReference type="GO" id="GO:0035485">
    <property type="term" value="F:adenine/guanine mispair binding"/>
    <property type="evidence" value="ECO:0007669"/>
    <property type="project" value="TreeGrafter"/>
</dbReference>
<dbReference type="PANTHER" id="PTHR42944">
    <property type="entry name" value="ADENINE DNA GLYCOSYLASE"/>
    <property type="match status" value="1"/>
</dbReference>
<feature type="domain" description="HhH-GPD" evidence="15">
    <location>
        <begin position="65"/>
        <end position="221"/>
    </location>
</feature>
<dbReference type="SMART" id="SM00478">
    <property type="entry name" value="ENDO3c"/>
    <property type="match status" value="1"/>
</dbReference>
<keyword evidence="17" id="KW-1185">Reference proteome</keyword>
<dbReference type="EMBL" id="PQGA01000001">
    <property type="protein sequence ID" value="POR56228.1"/>
    <property type="molecule type" value="Genomic_DNA"/>
</dbReference>
<evidence type="ECO:0000256" key="2">
    <source>
        <dbReference type="ARBA" id="ARBA00002933"/>
    </source>
</evidence>
<evidence type="ECO:0000256" key="13">
    <source>
        <dbReference type="ARBA" id="ARBA00023295"/>
    </source>
</evidence>
<dbReference type="EC" id="3.2.2.31" evidence="4 14"/>
<evidence type="ECO:0000256" key="7">
    <source>
        <dbReference type="ARBA" id="ARBA00022723"/>
    </source>
</evidence>
<organism evidence="16 17">
    <name type="scientific">Paraburkholderia eburnea</name>
    <dbReference type="NCBI Taxonomy" id="1189126"/>
    <lineage>
        <taxon>Bacteria</taxon>
        <taxon>Pseudomonadati</taxon>
        <taxon>Pseudomonadota</taxon>
        <taxon>Betaproteobacteria</taxon>
        <taxon>Burkholderiales</taxon>
        <taxon>Burkholderiaceae</taxon>
        <taxon>Paraburkholderia</taxon>
    </lineage>
</organism>
<dbReference type="SUPFAM" id="SSF48150">
    <property type="entry name" value="DNA-glycosylase"/>
    <property type="match status" value="1"/>
</dbReference>
<dbReference type="GO" id="GO:0032357">
    <property type="term" value="F:oxidized purine DNA binding"/>
    <property type="evidence" value="ECO:0007669"/>
    <property type="project" value="TreeGrafter"/>
</dbReference>
<dbReference type="GO" id="GO:0046872">
    <property type="term" value="F:metal ion binding"/>
    <property type="evidence" value="ECO:0007669"/>
    <property type="project" value="UniProtKB-UniRule"/>
</dbReference>
<evidence type="ECO:0000313" key="17">
    <source>
        <dbReference type="Proteomes" id="UP000237381"/>
    </source>
</evidence>
<dbReference type="InterPro" id="IPR023170">
    <property type="entry name" value="HhH_base_excis_C"/>
</dbReference>
<dbReference type="Pfam" id="PF14815">
    <property type="entry name" value="NUDIX_4"/>
    <property type="match status" value="1"/>
</dbReference>
<evidence type="ECO:0000256" key="9">
    <source>
        <dbReference type="ARBA" id="ARBA00022801"/>
    </source>
</evidence>
<evidence type="ECO:0000256" key="3">
    <source>
        <dbReference type="ARBA" id="ARBA00008343"/>
    </source>
</evidence>
<evidence type="ECO:0000256" key="5">
    <source>
        <dbReference type="ARBA" id="ARBA00022023"/>
    </source>
</evidence>
<dbReference type="Gene3D" id="1.10.340.30">
    <property type="entry name" value="Hypothetical protein, domain 2"/>
    <property type="match status" value="1"/>
</dbReference>
<keyword evidence="9" id="KW-0378">Hydrolase</keyword>
<dbReference type="Gene3D" id="1.10.1670.10">
    <property type="entry name" value="Helix-hairpin-Helix base-excision DNA repair enzymes (C-terminal)"/>
    <property type="match status" value="1"/>
</dbReference>
<gene>
    <name evidence="16" type="ORF">B0G62_101625</name>
</gene>
<keyword evidence="12" id="KW-0234">DNA repair</keyword>
<keyword evidence="10 14" id="KW-0408">Iron</keyword>
<accession>A0A2S4MN71</accession>
<evidence type="ECO:0000256" key="4">
    <source>
        <dbReference type="ARBA" id="ARBA00012045"/>
    </source>
</evidence>
<dbReference type="CDD" id="cd00056">
    <property type="entry name" value="ENDO3c"/>
    <property type="match status" value="1"/>
</dbReference>
<protein>
    <recommendedName>
        <fullName evidence="5 14">Adenine DNA glycosylase</fullName>
        <ecNumber evidence="4 14">3.2.2.31</ecNumber>
    </recommendedName>
</protein>
<dbReference type="Pfam" id="PF00730">
    <property type="entry name" value="HhH-GPD"/>
    <property type="match status" value="1"/>
</dbReference>
<dbReference type="GO" id="GO:0000701">
    <property type="term" value="F:purine-specific mismatch base pair DNA N-glycosylase activity"/>
    <property type="evidence" value="ECO:0007669"/>
    <property type="project" value="UniProtKB-EC"/>
</dbReference>
<dbReference type="InterPro" id="IPR011257">
    <property type="entry name" value="DNA_glycosylase"/>
</dbReference>
<dbReference type="GO" id="GO:0006298">
    <property type="term" value="P:mismatch repair"/>
    <property type="evidence" value="ECO:0007669"/>
    <property type="project" value="TreeGrafter"/>
</dbReference>
<keyword evidence="7" id="KW-0479">Metal-binding</keyword>
<evidence type="ECO:0000256" key="14">
    <source>
        <dbReference type="RuleBase" id="RU365096"/>
    </source>
</evidence>
<evidence type="ECO:0000256" key="8">
    <source>
        <dbReference type="ARBA" id="ARBA00022763"/>
    </source>
</evidence>
<dbReference type="InterPro" id="IPR029119">
    <property type="entry name" value="MutY_C"/>
</dbReference>
<dbReference type="InterPro" id="IPR015797">
    <property type="entry name" value="NUDIX_hydrolase-like_dom_sf"/>
</dbReference>
<dbReference type="PANTHER" id="PTHR42944:SF1">
    <property type="entry name" value="ADENINE DNA GLYCOSYLASE"/>
    <property type="match status" value="1"/>
</dbReference>
<evidence type="ECO:0000259" key="15">
    <source>
        <dbReference type="SMART" id="SM00478"/>
    </source>
</evidence>
<evidence type="ECO:0000256" key="1">
    <source>
        <dbReference type="ARBA" id="ARBA00000843"/>
    </source>
</evidence>
<dbReference type="PROSITE" id="PS01155">
    <property type="entry name" value="ENDONUCLEASE_III_2"/>
    <property type="match status" value="1"/>
</dbReference>
<dbReference type="GO" id="GO:0051539">
    <property type="term" value="F:4 iron, 4 sulfur cluster binding"/>
    <property type="evidence" value="ECO:0007669"/>
    <property type="project" value="UniProtKB-UniRule"/>
</dbReference>
<comment type="similarity">
    <text evidence="3 14">Belongs to the Nth/MutY family.</text>
</comment>
<dbReference type="InterPro" id="IPR003265">
    <property type="entry name" value="HhH-GPD_domain"/>
</dbReference>
<dbReference type="AlphaFoldDB" id="A0A2S4MN71"/>
<dbReference type="InterPro" id="IPR005760">
    <property type="entry name" value="A/G_AdeGlyc_MutY"/>
</dbReference>
<keyword evidence="11" id="KW-0411">Iron-sulfur</keyword>
<comment type="catalytic activity">
    <reaction evidence="1 14">
        <text>Hydrolyzes free adenine bases from 7,8-dihydro-8-oxoguanine:adenine mismatched double-stranded DNA, leaving an apurinic site.</text>
        <dbReference type="EC" id="3.2.2.31"/>
    </reaction>
</comment>
<keyword evidence="13 14" id="KW-0326">Glycosidase</keyword>
<proteinExistence type="inferred from homology"/>
<evidence type="ECO:0000256" key="11">
    <source>
        <dbReference type="ARBA" id="ARBA00023014"/>
    </source>
</evidence>
<dbReference type="InterPro" id="IPR004036">
    <property type="entry name" value="Endonuclease-III-like_CS2"/>
</dbReference>
<name>A0A2S4MN71_9BURK</name>
<sequence length="388" mass="42199">MYLSTPSSDTLTSAARQAALKTTYPAPLLASFAPRLIAWQREHGRHDLPWQNTRDAYRIWLSEIMLQQTQVSTVIPYYARFLERFPTVEALANAPVDDVMALWAGLGYYTRARNLYRCAQVVAGQHGGQFPRTVEGLAELPGIGRSTAAAIASFAFGARETILDGNVKRVLARVFGVEGFPGEKRVENGMWTLAESLVPDAAATDADVSAYTQGLMDLGATLCTRGKPDCERCPFASDCVAKTTNRQRQLPASRPKKAVPTRRTWMLVLMDGDAVMLEKRPPSGIWGGLWSLPEAADEAALAARAEGFGADVASVSPLAPLAHTFTHFKLDIEPRIAELAELAEPGRKGRALVAQDADTAWVPLREIDAYGVPAPVRKLLDGLRGSLI</sequence>
<evidence type="ECO:0000256" key="12">
    <source>
        <dbReference type="ARBA" id="ARBA00023204"/>
    </source>
</evidence>
<dbReference type="Gene3D" id="3.90.79.10">
    <property type="entry name" value="Nucleoside Triphosphate Pyrophosphohydrolase"/>
    <property type="match status" value="1"/>
</dbReference>
<dbReference type="GO" id="GO:0034039">
    <property type="term" value="F:8-oxo-7,8-dihydroguanine DNA N-glycosylase activity"/>
    <property type="evidence" value="ECO:0007669"/>
    <property type="project" value="TreeGrafter"/>
</dbReference>
<dbReference type="SUPFAM" id="SSF55811">
    <property type="entry name" value="Nudix"/>
    <property type="match status" value="1"/>
</dbReference>
<comment type="function">
    <text evidence="2">Adenine glycosylase active on G-A mispairs. MutY also corrects error-prone DNA synthesis past GO lesions which are due to the oxidatively damaged form of guanine: 7,8-dihydro-8-oxoguanine (8-oxo-dGTP).</text>
</comment>